<evidence type="ECO:0000256" key="4">
    <source>
        <dbReference type="ARBA" id="ARBA00023235"/>
    </source>
</evidence>
<dbReference type="PANTHER" id="PTHR42839">
    <property type="entry name" value="ISOCHORISMATE SYNTHASE ENTC"/>
    <property type="match status" value="1"/>
</dbReference>
<comment type="caution">
    <text evidence="7">The sequence shown here is derived from an EMBL/GenBank/DDBJ whole genome shotgun (WGS) entry which is preliminary data.</text>
</comment>
<evidence type="ECO:0000256" key="3">
    <source>
        <dbReference type="ARBA" id="ARBA00012824"/>
    </source>
</evidence>
<dbReference type="PANTHER" id="PTHR42839:SF2">
    <property type="entry name" value="ISOCHORISMATE SYNTHASE ENTC"/>
    <property type="match status" value="1"/>
</dbReference>
<feature type="domain" description="Chorismate-utilising enzyme C-terminal" evidence="6">
    <location>
        <begin position="94"/>
        <end position="340"/>
    </location>
</feature>
<dbReference type="SUPFAM" id="SSF56322">
    <property type="entry name" value="ADC synthase"/>
    <property type="match status" value="1"/>
</dbReference>
<dbReference type="RefSeq" id="WP_097442607.1">
    <property type="nucleotide sequence ID" value="NZ_NBWU01000004.1"/>
</dbReference>
<evidence type="ECO:0000313" key="7">
    <source>
        <dbReference type="EMBL" id="PCE63890.1"/>
    </source>
</evidence>
<evidence type="ECO:0000256" key="1">
    <source>
        <dbReference type="ARBA" id="ARBA00000799"/>
    </source>
</evidence>
<dbReference type="InterPro" id="IPR005801">
    <property type="entry name" value="ADC_synthase"/>
</dbReference>
<protein>
    <recommendedName>
        <fullName evidence="3">isochorismate synthase</fullName>
        <ecNumber evidence="3">5.4.4.2</ecNumber>
    </recommendedName>
    <alternativeName>
        <fullName evidence="5">Isochorismate mutase</fullName>
    </alternativeName>
</protein>
<dbReference type="Proteomes" id="UP000219559">
    <property type="component" value="Unassembled WGS sequence"/>
</dbReference>
<evidence type="ECO:0000259" key="6">
    <source>
        <dbReference type="Pfam" id="PF00425"/>
    </source>
</evidence>
<comment type="similarity">
    <text evidence="2">Belongs to the isochorismate synthase family.</text>
</comment>
<comment type="catalytic activity">
    <reaction evidence="1">
        <text>chorismate = isochorismate</text>
        <dbReference type="Rhea" id="RHEA:18985"/>
        <dbReference type="ChEBI" id="CHEBI:29748"/>
        <dbReference type="ChEBI" id="CHEBI:29780"/>
        <dbReference type="EC" id="5.4.4.2"/>
    </reaction>
</comment>
<dbReference type="Pfam" id="PF00425">
    <property type="entry name" value="Chorismate_bind"/>
    <property type="match status" value="1"/>
</dbReference>
<evidence type="ECO:0000256" key="2">
    <source>
        <dbReference type="ARBA" id="ARBA00005297"/>
    </source>
</evidence>
<keyword evidence="8" id="KW-1185">Reference proteome</keyword>
<dbReference type="InterPro" id="IPR015890">
    <property type="entry name" value="Chorismate_C"/>
</dbReference>
<dbReference type="Gene3D" id="3.60.120.10">
    <property type="entry name" value="Anthranilate synthase"/>
    <property type="match status" value="1"/>
</dbReference>
<dbReference type="NCBIfam" id="TIGR00543">
    <property type="entry name" value="isochor_syn"/>
    <property type="match status" value="1"/>
</dbReference>
<dbReference type="InterPro" id="IPR004561">
    <property type="entry name" value="IsoChor_synthase"/>
</dbReference>
<dbReference type="EC" id="5.4.4.2" evidence="3"/>
<dbReference type="OrthoDB" id="9806579at2"/>
<evidence type="ECO:0000313" key="8">
    <source>
        <dbReference type="Proteomes" id="UP000219559"/>
    </source>
</evidence>
<dbReference type="AlphaFoldDB" id="A0A2A4G7D7"/>
<gene>
    <name evidence="7" type="ORF">B7P33_11555</name>
</gene>
<sequence length="349" mass="39607">MRKSTLAHWQKAVDQGLPFVLYRKPAQGKVRLWQQQSVALHTMHPESRGFVMAPFSPTEPSYVFSPDVLTDFEWPREQRTGGYDFSADADAVAQNQHINLVSQGIDAIKKGVFEKVVLSRKWCTTHKKDPLTLFTALLDSYPQAFCYLWYHPKVGMWAGASPELLLKTKAGSLQTMALAGTQQVQGETDPQWTPKEIEEQAIVSRYLQQRLDPWLTEMELDGPENVKSGHLWHICTHLKGQYHRADFNRILEQLHPTPAVCGHPKEKAQAFILAHEGYDRKFYTGFFGELNMGEAGADQSELYVNLRCMELRGQVADIYVGGGITIDSDPEKEWDETVKKSRAMGKVLQ</sequence>
<reference evidence="7 8" key="1">
    <citation type="submission" date="2017-04" db="EMBL/GenBank/DDBJ databases">
        <title>A new member of the family Flavobacteriaceae isolated from ascidians.</title>
        <authorList>
            <person name="Chen L."/>
        </authorList>
    </citation>
    <scope>NUCLEOTIDE SEQUENCE [LARGE SCALE GENOMIC DNA]</scope>
    <source>
        <strain evidence="7 8">HQA918</strain>
    </source>
</reference>
<organism evidence="7 8">
    <name type="scientific">Sediminicola luteus</name>
    <dbReference type="NCBI Taxonomy" id="319238"/>
    <lineage>
        <taxon>Bacteria</taxon>
        <taxon>Pseudomonadati</taxon>
        <taxon>Bacteroidota</taxon>
        <taxon>Flavobacteriia</taxon>
        <taxon>Flavobacteriales</taxon>
        <taxon>Flavobacteriaceae</taxon>
        <taxon>Sediminicola</taxon>
    </lineage>
</organism>
<dbReference type="GO" id="GO:0008909">
    <property type="term" value="F:isochorismate synthase activity"/>
    <property type="evidence" value="ECO:0007669"/>
    <property type="project" value="UniProtKB-EC"/>
</dbReference>
<accession>A0A2A4G7D7</accession>
<evidence type="ECO:0000256" key="5">
    <source>
        <dbReference type="ARBA" id="ARBA00041564"/>
    </source>
</evidence>
<keyword evidence="4" id="KW-0413">Isomerase</keyword>
<dbReference type="EMBL" id="NBWU01000004">
    <property type="protein sequence ID" value="PCE63890.1"/>
    <property type="molecule type" value="Genomic_DNA"/>
</dbReference>
<proteinExistence type="inferred from homology"/>
<name>A0A2A4G7D7_9FLAO</name>